<dbReference type="RefSeq" id="WP_206969756.1">
    <property type="nucleotide sequence ID" value="NZ_JAFLRJ010000980.1"/>
</dbReference>
<protein>
    <submittedName>
        <fullName evidence="3">M28 family peptidase</fullName>
    </submittedName>
</protein>
<reference evidence="3" key="1">
    <citation type="submission" date="2021-03" db="EMBL/GenBank/DDBJ databases">
        <title>Streptomyces poriferae sp. nov., a novel marine sponge-derived Actinobacteria species with anti-MRSA activity.</title>
        <authorList>
            <person name="Sandoval-Powers M."/>
            <person name="Kralova S."/>
            <person name="Nguyen G.-S."/>
            <person name="Fawwal D."/>
            <person name="Degnes K."/>
            <person name="Klinkenberg G."/>
            <person name="Sletta H."/>
            <person name="Wentzel A."/>
            <person name="Liles M.R."/>
        </authorList>
    </citation>
    <scope>NUCLEOTIDE SEQUENCE</scope>
    <source>
        <strain evidence="3">DSM 41794</strain>
    </source>
</reference>
<evidence type="ECO:0000313" key="4">
    <source>
        <dbReference type="Proteomes" id="UP000664167"/>
    </source>
</evidence>
<dbReference type="InterPro" id="IPR007484">
    <property type="entry name" value="Peptidase_M28"/>
</dbReference>
<gene>
    <name evidence="3" type="ORF">J0695_40170</name>
</gene>
<proteinExistence type="predicted"/>
<dbReference type="Proteomes" id="UP000664167">
    <property type="component" value="Unassembled WGS sequence"/>
</dbReference>
<dbReference type="EMBL" id="JAFLRJ010000980">
    <property type="protein sequence ID" value="MBO0517910.1"/>
    <property type="molecule type" value="Genomic_DNA"/>
</dbReference>
<feature type="domain" description="Peptidase M28" evidence="2">
    <location>
        <begin position="2"/>
        <end position="67"/>
    </location>
</feature>
<sequence>QGRSDDASFQSAGIPTSGYAAGADARKTAAQATKWGGTANASYDSCYHSACDTTNNISATVLDRSADG</sequence>
<dbReference type="Gene3D" id="3.40.630.10">
    <property type="entry name" value="Zn peptidases"/>
    <property type="match status" value="1"/>
</dbReference>
<feature type="region of interest" description="Disordered" evidence="1">
    <location>
        <begin position="1"/>
        <end position="25"/>
    </location>
</feature>
<organism evidence="3 4">
    <name type="scientific">Streptomyces beijiangensis</name>
    <dbReference type="NCBI Taxonomy" id="163361"/>
    <lineage>
        <taxon>Bacteria</taxon>
        <taxon>Bacillati</taxon>
        <taxon>Actinomycetota</taxon>
        <taxon>Actinomycetes</taxon>
        <taxon>Kitasatosporales</taxon>
        <taxon>Streptomycetaceae</taxon>
        <taxon>Streptomyces</taxon>
    </lineage>
</organism>
<feature type="non-terminal residue" evidence="3">
    <location>
        <position position="1"/>
    </location>
</feature>
<evidence type="ECO:0000259" key="2">
    <source>
        <dbReference type="Pfam" id="PF04389"/>
    </source>
</evidence>
<keyword evidence="4" id="KW-1185">Reference proteome</keyword>
<name>A0A939JMY0_9ACTN</name>
<dbReference type="SUPFAM" id="SSF53187">
    <property type="entry name" value="Zn-dependent exopeptidases"/>
    <property type="match status" value="1"/>
</dbReference>
<feature type="non-terminal residue" evidence="3">
    <location>
        <position position="68"/>
    </location>
</feature>
<evidence type="ECO:0000256" key="1">
    <source>
        <dbReference type="SAM" id="MobiDB-lite"/>
    </source>
</evidence>
<dbReference type="Pfam" id="PF04389">
    <property type="entry name" value="Peptidase_M28"/>
    <property type="match status" value="1"/>
</dbReference>
<accession>A0A939JMY0</accession>
<evidence type="ECO:0000313" key="3">
    <source>
        <dbReference type="EMBL" id="MBO0517910.1"/>
    </source>
</evidence>
<dbReference type="AlphaFoldDB" id="A0A939JMY0"/>
<comment type="caution">
    <text evidence="3">The sequence shown here is derived from an EMBL/GenBank/DDBJ whole genome shotgun (WGS) entry which is preliminary data.</text>
</comment>